<keyword evidence="2" id="KW-1185">Reference proteome</keyword>
<reference evidence="1" key="2">
    <citation type="submission" date="2020-11" db="EMBL/GenBank/DDBJ databases">
        <authorList>
            <person name="McCartney M.A."/>
            <person name="Auch B."/>
            <person name="Kono T."/>
            <person name="Mallez S."/>
            <person name="Becker A."/>
            <person name="Gohl D.M."/>
            <person name="Silverstein K.A.T."/>
            <person name="Koren S."/>
            <person name="Bechman K.B."/>
            <person name="Herman A."/>
            <person name="Abrahante J.E."/>
            <person name="Garbe J."/>
        </authorList>
    </citation>
    <scope>NUCLEOTIDE SEQUENCE</scope>
    <source>
        <strain evidence="1">Duluth1</strain>
        <tissue evidence="1">Whole animal</tissue>
    </source>
</reference>
<evidence type="ECO:0000313" key="2">
    <source>
        <dbReference type="Proteomes" id="UP000828390"/>
    </source>
</evidence>
<organism evidence="1 2">
    <name type="scientific">Dreissena polymorpha</name>
    <name type="common">Zebra mussel</name>
    <name type="synonym">Mytilus polymorpha</name>
    <dbReference type="NCBI Taxonomy" id="45954"/>
    <lineage>
        <taxon>Eukaryota</taxon>
        <taxon>Metazoa</taxon>
        <taxon>Spiralia</taxon>
        <taxon>Lophotrochozoa</taxon>
        <taxon>Mollusca</taxon>
        <taxon>Bivalvia</taxon>
        <taxon>Autobranchia</taxon>
        <taxon>Heteroconchia</taxon>
        <taxon>Euheterodonta</taxon>
        <taxon>Imparidentia</taxon>
        <taxon>Neoheterodontei</taxon>
        <taxon>Myida</taxon>
        <taxon>Dreissenoidea</taxon>
        <taxon>Dreissenidae</taxon>
        <taxon>Dreissena</taxon>
    </lineage>
</organism>
<accession>A0A9D4LN68</accession>
<sequence length="143" mass="16011">MCARGMGLKPGEFLDFVQKGVKEENKSTPFKDDRPGYDWYNAFMSRNSNIIQLRQETPLESCRAKLSKESIDKWYSCYKNFIMNLGLIDKPKHISNADESGFSMGSKSGKVIGPLKADLGQVPHVVGGHSKHRFTVMFCGSAD</sequence>
<reference evidence="1" key="1">
    <citation type="journal article" date="2019" name="bioRxiv">
        <title>The Genome of the Zebra Mussel, Dreissena polymorpha: A Resource for Invasive Species Research.</title>
        <authorList>
            <person name="McCartney M.A."/>
            <person name="Auch B."/>
            <person name="Kono T."/>
            <person name="Mallez S."/>
            <person name="Zhang Y."/>
            <person name="Obille A."/>
            <person name="Becker A."/>
            <person name="Abrahante J.E."/>
            <person name="Garbe J."/>
            <person name="Badalamenti J.P."/>
            <person name="Herman A."/>
            <person name="Mangelson H."/>
            <person name="Liachko I."/>
            <person name="Sullivan S."/>
            <person name="Sone E.D."/>
            <person name="Koren S."/>
            <person name="Silverstein K.A.T."/>
            <person name="Beckman K.B."/>
            <person name="Gohl D.M."/>
        </authorList>
    </citation>
    <scope>NUCLEOTIDE SEQUENCE</scope>
    <source>
        <strain evidence="1">Duluth1</strain>
        <tissue evidence="1">Whole animal</tissue>
    </source>
</reference>
<proteinExistence type="predicted"/>
<dbReference type="Proteomes" id="UP000828390">
    <property type="component" value="Unassembled WGS sequence"/>
</dbReference>
<dbReference type="AlphaFoldDB" id="A0A9D4LN68"/>
<gene>
    <name evidence="1" type="ORF">DPMN_024843</name>
</gene>
<dbReference type="EMBL" id="JAIWYP010000002">
    <property type="protein sequence ID" value="KAH3861890.1"/>
    <property type="molecule type" value="Genomic_DNA"/>
</dbReference>
<evidence type="ECO:0000313" key="1">
    <source>
        <dbReference type="EMBL" id="KAH3861890.1"/>
    </source>
</evidence>
<protein>
    <submittedName>
        <fullName evidence="1">Uncharacterized protein</fullName>
    </submittedName>
</protein>
<comment type="caution">
    <text evidence="1">The sequence shown here is derived from an EMBL/GenBank/DDBJ whole genome shotgun (WGS) entry which is preliminary data.</text>
</comment>
<name>A0A9D4LN68_DREPO</name>